<reference evidence="7 8" key="1">
    <citation type="submission" date="2018-08" db="EMBL/GenBank/DDBJ databases">
        <authorList>
            <person name="Laetsch R D."/>
            <person name="Stevens L."/>
            <person name="Kumar S."/>
            <person name="Blaxter L. M."/>
        </authorList>
    </citation>
    <scope>NUCLEOTIDE SEQUENCE [LARGE SCALE GENOMIC DNA]</scope>
</reference>
<accession>A0A498SAK3</accession>
<evidence type="ECO:0000313" key="7">
    <source>
        <dbReference type="EMBL" id="VBB26925.1"/>
    </source>
</evidence>
<keyword evidence="3 5" id="KW-0375">Hydrogen ion transport</keyword>
<protein>
    <recommendedName>
        <fullName evidence="5">V-type proton ATPase subunit C</fullName>
    </recommendedName>
</protein>
<proteinExistence type="inferred from homology"/>
<dbReference type="InterPro" id="IPR036132">
    <property type="entry name" value="Vac_ATP_synth_c_sf"/>
</dbReference>
<gene>
    <name evidence="7" type="ORF">NAV_LOCUS1755</name>
</gene>
<dbReference type="Proteomes" id="UP000276991">
    <property type="component" value="Unassembled WGS sequence"/>
</dbReference>
<dbReference type="Gene3D" id="3.30.70.1180">
    <property type="entry name" value="Vacuolar atp synthase subunit c, domain 1"/>
    <property type="match status" value="1"/>
</dbReference>
<dbReference type="EMBL" id="UPTC01000159">
    <property type="protein sequence ID" value="VBB26925.1"/>
    <property type="molecule type" value="Genomic_DNA"/>
</dbReference>
<feature type="region of interest" description="Disordered" evidence="6">
    <location>
        <begin position="378"/>
        <end position="414"/>
    </location>
</feature>
<organism evidence="7 8">
    <name type="scientific">Acanthocheilonema viteae</name>
    <name type="common">Filarial nematode worm</name>
    <name type="synonym">Dipetalonema viteae</name>
    <dbReference type="NCBI Taxonomy" id="6277"/>
    <lineage>
        <taxon>Eukaryota</taxon>
        <taxon>Metazoa</taxon>
        <taxon>Ecdysozoa</taxon>
        <taxon>Nematoda</taxon>
        <taxon>Chromadorea</taxon>
        <taxon>Rhabditida</taxon>
        <taxon>Spirurina</taxon>
        <taxon>Spiruromorpha</taxon>
        <taxon>Filarioidea</taxon>
        <taxon>Onchocercidae</taxon>
        <taxon>Acanthocheilonema</taxon>
    </lineage>
</organism>
<dbReference type="InterPro" id="IPR004907">
    <property type="entry name" value="ATPase_V1-cplx_csu"/>
</dbReference>
<keyword evidence="8" id="KW-1185">Reference proteome</keyword>
<comment type="function">
    <text evidence="5">Subunit of the V1 complex of vacuolar(H+)-ATPase (V-ATPase), a multisubunit enzyme composed of a peripheral complex (V1) that hydrolyzes ATP and a membrane integral complex (V0) that translocates protons. V-ATPase is responsible for acidifying and maintaining the pH of intracellular compartments and in some cell types, is targeted to the plasma membrane, where it is responsible for acidifying the extracellular environment. Subunit C is necessary for the assembly of the catalytic sector of the enzyme and is likely to have a specific function in its catalytic activity.</text>
</comment>
<evidence type="ECO:0000256" key="2">
    <source>
        <dbReference type="ARBA" id="ARBA00022448"/>
    </source>
</evidence>
<keyword evidence="4 5" id="KW-0406">Ion transport</keyword>
<dbReference type="PANTHER" id="PTHR10137">
    <property type="entry name" value="V-TYPE PROTON ATPASE SUBUNIT C"/>
    <property type="match status" value="1"/>
</dbReference>
<evidence type="ECO:0000256" key="3">
    <source>
        <dbReference type="ARBA" id="ARBA00022781"/>
    </source>
</evidence>
<dbReference type="AlphaFoldDB" id="A0A498SAK3"/>
<dbReference type="PANTHER" id="PTHR10137:SF0">
    <property type="entry name" value="V-TYPE PROTON ATPASE SUBUNIT C"/>
    <property type="match status" value="1"/>
</dbReference>
<keyword evidence="2 5" id="KW-0813">Transport</keyword>
<sequence>MLVLELIKRQQRIKAPNSDQYPPYDLLQIRSYYSNIVHRAEKVEIKKMFLISTPVDDCPEASWLKLQNVARNFATFSNIAIPNFRTAPIAELYELSKDMQLLDHSVENLFRSFLSAFENVLLFEDIDLLENLIIRKQRYGENITDFSWNMAIYSPHLLLSDLCELFYKHFQNLDQQIRHNVTTYKENLKIAKEYIRTEETLATQNLACFVREETIIDTEYIQSVYVAVPQQSANTWLEICETLHDSMVACSSCFIIEDDDYKLYSVVVVREDFLEFRDNCAKYGFIARGYQCDPDGFARKLHERQKVEEAARYQNIMLIQWLKLMADEIFEVLIHIKIFRAYISSLIIYDGREFQIIMFYPRKNSSQRLQSELTKLYEEQEESDVTDETVSLHSSDLSDSDADSNSGPERKPKIESLYPPYLIYKVGLPFPEY</sequence>
<evidence type="ECO:0000256" key="6">
    <source>
        <dbReference type="SAM" id="MobiDB-lite"/>
    </source>
</evidence>
<evidence type="ECO:0000256" key="5">
    <source>
        <dbReference type="RuleBase" id="RU364010"/>
    </source>
</evidence>
<dbReference type="STRING" id="6277.A0A498SAK3"/>
<evidence type="ECO:0000256" key="1">
    <source>
        <dbReference type="ARBA" id="ARBA00006138"/>
    </source>
</evidence>
<comment type="subunit">
    <text evidence="5">V-ATPase is a heteromultimeric enzyme made up of two complexes: the ATP-hydrolytic V1 complex and the proton translocation V0 complex. The V1 complex consists of three catalytic AB heterodimers that form a heterohexamer, three peripheral stalks each consisting of EG heterodimers, one central rotor including subunits D and F, and the regulatory subunits C and H. The proton translocation complex V0 consists of the proton transport subunit a, a ring of proteolipid subunits c9c'', rotary subunit d, subunits e and f, and two accessory subunits.</text>
</comment>
<dbReference type="Pfam" id="PF03223">
    <property type="entry name" value="V-ATPase_C"/>
    <property type="match status" value="1"/>
</dbReference>
<dbReference type="SUPFAM" id="SSF118203">
    <property type="entry name" value="Vacuolar ATP synthase subunit C"/>
    <property type="match status" value="1"/>
</dbReference>
<dbReference type="CDD" id="cd14785">
    <property type="entry name" value="V-ATPase_C"/>
    <property type="match status" value="1"/>
</dbReference>
<evidence type="ECO:0000313" key="8">
    <source>
        <dbReference type="Proteomes" id="UP000276991"/>
    </source>
</evidence>
<dbReference type="GO" id="GO:0046961">
    <property type="term" value="F:proton-transporting ATPase activity, rotational mechanism"/>
    <property type="evidence" value="ECO:0007669"/>
    <property type="project" value="InterPro"/>
</dbReference>
<name>A0A498SAK3_ACAVI</name>
<comment type="similarity">
    <text evidence="1 5">Belongs to the V-ATPase C subunit family.</text>
</comment>
<dbReference type="Gene3D" id="3.30.70.100">
    <property type="match status" value="1"/>
</dbReference>
<evidence type="ECO:0000256" key="4">
    <source>
        <dbReference type="ARBA" id="ARBA00023065"/>
    </source>
</evidence>
<dbReference type="GO" id="GO:0000221">
    <property type="term" value="C:vacuolar proton-transporting V-type ATPase, V1 domain"/>
    <property type="evidence" value="ECO:0007669"/>
    <property type="project" value="TreeGrafter"/>
</dbReference>
<dbReference type="Gene3D" id="1.20.1460.10">
    <property type="entry name" value="subunit c (vma5p) of the yeast v-atpase, domain 2"/>
    <property type="match status" value="1"/>
</dbReference>
<dbReference type="OrthoDB" id="6605928at2759"/>